<reference evidence="1" key="1">
    <citation type="submission" date="2013-07" db="EMBL/GenBank/DDBJ databases">
        <title>Sub-species coevolution in mutualistic symbiosis.</title>
        <authorList>
            <person name="Murfin K."/>
            <person name="Klassen J."/>
            <person name="Lee M."/>
            <person name="Forst S."/>
            <person name="Stock P."/>
            <person name="Goodrich-Blair H."/>
        </authorList>
    </citation>
    <scope>NUCLEOTIDE SEQUENCE [LARGE SCALE GENOMIC DNA]</scope>
    <source>
        <strain evidence="1">Kraussei Quebec</strain>
    </source>
</reference>
<dbReference type="Proteomes" id="UP000028500">
    <property type="component" value="Unassembled WGS sequence"/>
</dbReference>
<protein>
    <submittedName>
        <fullName evidence="1">Uncharacterized protein</fullName>
    </submittedName>
</protein>
<evidence type="ECO:0000313" key="1">
    <source>
        <dbReference type="EMBL" id="CDH18352.1"/>
    </source>
</evidence>
<dbReference type="HOGENOM" id="CLU_3241600_0_0_6"/>
<evidence type="ECO:0000313" key="2">
    <source>
        <dbReference type="Proteomes" id="UP000028500"/>
    </source>
</evidence>
<dbReference type="AlphaFoldDB" id="A0A077PCA0"/>
<gene>
    <name evidence="1" type="ORF">XBKQ1_1160001</name>
</gene>
<accession>A0A077PCA0</accession>
<keyword evidence="2" id="KW-1185">Reference proteome</keyword>
<dbReference type="EMBL" id="CBSY010000020">
    <property type="protein sequence ID" value="CDH18352.1"/>
    <property type="molecule type" value="Genomic_DNA"/>
</dbReference>
<sequence>MSIFLTIINTVPRHGGDKPTEYLSYVTKSYVPRINGAALKRVT</sequence>
<comment type="caution">
    <text evidence="1">The sequence shown here is derived from an EMBL/GenBank/DDBJ whole genome shotgun (WGS) entry which is preliminary data.</text>
</comment>
<name>A0A077PCA0_XENBV</name>
<proteinExistence type="predicted"/>
<organism evidence="1 2">
    <name type="scientific">Xenorhabdus bovienii str. kraussei Quebec</name>
    <dbReference type="NCBI Taxonomy" id="1398203"/>
    <lineage>
        <taxon>Bacteria</taxon>
        <taxon>Pseudomonadati</taxon>
        <taxon>Pseudomonadota</taxon>
        <taxon>Gammaproteobacteria</taxon>
        <taxon>Enterobacterales</taxon>
        <taxon>Morganellaceae</taxon>
        <taxon>Xenorhabdus</taxon>
    </lineage>
</organism>